<dbReference type="SUPFAM" id="SSF55729">
    <property type="entry name" value="Acyl-CoA N-acyltransferases (Nat)"/>
    <property type="match status" value="1"/>
</dbReference>
<evidence type="ECO:0000259" key="3">
    <source>
        <dbReference type="PROSITE" id="PS51186"/>
    </source>
</evidence>
<evidence type="ECO:0000313" key="5">
    <source>
        <dbReference type="Proteomes" id="UP001580346"/>
    </source>
</evidence>
<dbReference type="Pfam" id="PF13673">
    <property type="entry name" value="Acetyltransf_10"/>
    <property type="match status" value="1"/>
</dbReference>
<proteinExistence type="predicted"/>
<feature type="domain" description="N-acetyltransferase" evidence="3">
    <location>
        <begin position="3"/>
        <end position="145"/>
    </location>
</feature>
<organism evidence="4 5">
    <name type="scientific">Paenibacillus enshidis</name>
    <dbReference type="NCBI Taxonomy" id="1458439"/>
    <lineage>
        <taxon>Bacteria</taxon>
        <taxon>Bacillati</taxon>
        <taxon>Bacillota</taxon>
        <taxon>Bacilli</taxon>
        <taxon>Bacillales</taxon>
        <taxon>Paenibacillaceae</taxon>
        <taxon>Paenibacillus</taxon>
    </lineage>
</organism>
<gene>
    <name evidence="4" type="ORF">ACE41H_03660</name>
</gene>
<dbReference type="CDD" id="cd04301">
    <property type="entry name" value="NAT_SF"/>
    <property type="match status" value="1"/>
</dbReference>
<protein>
    <submittedName>
        <fullName evidence="4">GNAT family N-acetyltransferase</fullName>
    </submittedName>
</protein>
<dbReference type="InterPro" id="IPR000182">
    <property type="entry name" value="GNAT_dom"/>
</dbReference>
<name>A0ABV5ANW9_9BACL</name>
<keyword evidence="1" id="KW-0808">Transferase</keyword>
<evidence type="ECO:0000256" key="1">
    <source>
        <dbReference type="ARBA" id="ARBA00022679"/>
    </source>
</evidence>
<dbReference type="InterPro" id="IPR016181">
    <property type="entry name" value="Acyl_CoA_acyltransferase"/>
</dbReference>
<dbReference type="InterPro" id="IPR050832">
    <property type="entry name" value="Bact_Acetyltransf"/>
</dbReference>
<dbReference type="RefSeq" id="WP_375353435.1">
    <property type="nucleotide sequence ID" value="NZ_JBHHMI010000002.1"/>
</dbReference>
<keyword evidence="2" id="KW-0012">Acyltransferase</keyword>
<dbReference type="Gene3D" id="3.40.630.30">
    <property type="match status" value="1"/>
</dbReference>
<reference evidence="4 5" key="1">
    <citation type="submission" date="2024-09" db="EMBL/GenBank/DDBJ databases">
        <title>Paenibacillus zeirhizospherea sp. nov., isolated from surface of the maize (Zea mays) roots in a horticulture field, Hungary.</title>
        <authorList>
            <person name="Marton D."/>
            <person name="Farkas M."/>
            <person name="Bedics A."/>
            <person name="Toth E."/>
            <person name="Tancsics A."/>
            <person name="Boka K."/>
            <person name="Maroti G."/>
            <person name="Kriszt B."/>
            <person name="Cserhati M."/>
        </authorList>
    </citation>
    <scope>NUCLEOTIDE SEQUENCE [LARGE SCALE GENOMIC DNA]</scope>
    <source>
        <strain evidence="4 5">KCTC 33519</strain>
    </source>
</reference>
<sequence length="149" mass="16896">MNVMVERVEWGSPEYEQGLELRDRVLRQPLGLSIQDDPIHEENGDYHFRAVADGHTAGVLLLRKLDNSRLQMKQVAVDAAVQGQSIGRRMVEFAEQTAQELGFCEILLHARLTAVPFYEKLGYVKEGDLFTEVGIPHFHMIKDLHGQGQ</sequence>
<comment type="caution">
    <text evidence="4">The sequence shown here is derived from an EMBL/GenBank/DDBJ whole genome shotgun (WGS) entry which is preliminary data.</text>
</comment>
<evidence type="ECO:0000313" key="4">
    <source>
        <dbReference type="EMBL" id="MFB5265882.1"/>
    </source>
</evidence>
<dbReference type="PANTHER" id="PTHR43877">
    <property type="entry name" value="AMINOALKYLPHOSPHONATE N-ACETYLTRANSFERASE-RELATED-RELATED"/>
    <property type="match status" value="1"/>
</dbReference>
<dbReference type="PROSITE" id="PS51186">
    <property type="entry name" value="GNAT"/>
    <property type="match status" value="1"/>
</dbReference>
<keyword evidence="5" id="KW-1185">Reference proteome</keyword>
<dbReference type="Proteomes" id="UP001580346">
    <property type="component" value="Unassembled WGS sequence"/>
</dbReference>
<dbReference type="EMBL" id="JBHHMI010000002">
    <property type="protein sequence ID" value="MFB5265882.1"/>
    <property type="molecule type" value="Genomic_DNA"/>
</dbReference>
<accession>A0ABV5ANW9</accession>
<evidence type="ECO:0000256" key="2">
    <source>
        <dbReference type="ARBA" id="ARBA00023315"/>
    </source>
</evidence>